<dbReference type="SUPFAM" id="SSF51261">
    <property type="entry name" value="Duplicated hybrid motif"/>
    <property type="match status" value="1"/>
</dbReference>
<keyword evidence="4" id="KW-1185">Reference proteome</keyword>
<keyword evidence="1" id="KW-0472">Membrane</keyword>
<comment type="caution">
    <text evidence="3">The sequence shown here is derived from an EMBL/GenBank/DDBJ whole genome shotgun (WGS) entry which is preliminary data.</text>
</comment>
<dbReference type="InterPro" id="IPR011055">
    <property type="entry name" value="Dup_hybrid_motif"/>
</dbReference>
<evidence type="ECO:0000313" key="3">
    <source>
        <dbReference type="EMBL" id="MBD8022414.1"/>
    </source>
</evidence>
<reference evidence="3 4" key="1">
    <citation type="submission" date="2020-08" db="EMBL/GenBank/DDBJ databases">
        <title>A Genomic Blueprint of the Chicken Gut Microbiome.</title>
        <authorList>
            <person name="Gilroy R."/>
            <person name="Ravi A."/>
            <person name="Getino M."/>
            <person name="Pursley I."/>
            <person name="Horton D.L."/>
            <person name="Alikhan N.-F."/>
            <person name="Baker D."/>
            <person name="Gharbi K."/>
            <person name="Hall N."/>
            <person name="Watson M."/>
            <person name="Adriaenssens E.M."/>
            <person name="Foster-Nyarko E."/>
            <person name="Jarju S."/>
            <person name="Secka A."/>
            <person name="Antonio M."/>
            <person name="Oren A."/>
            <person name="Chaudhuri R."/>
            <person name="La Ragione R.M."/>
            <person name="Hildebrand F."/>
            <person name="Pallen M.J."/>
        </authorList>
    </citation>
    <scope>NUCLEOTIDE SEQUENCE [LARGE SCALE GENOMIC DNA]</scope>
    <source>
        <strain evidence="3 4">Sa1CUA4</strain>
    </source>
</reference>
<evidence type="ECO:0000313" key="4">
    <source>
        <dbReference type="Proteomes" id="UP000602532"/>
    </source>
</evidence>
<dbReference type="PANTHER" id="PTHR21666:SF270">
    <property type="entry name" value="MUREIN HYDROLASE ACTIVATOR ENVC"/>
    <property type="match status" value="1"/>
</dbReference>
<accession>A0ABR8WZB6</accession>
<dbReference type="Gene3D" id="2.70.70.10">
    <property type="entry name" value="Glucose Permease (Domain IIA)"/>
    <property type="match status" value="1"/>
</dbReference>
<protein>
    <submittedName>
        <fullName evidence="3">M23 family metallopeptidase</fullName>
    </submittedName>
</protein>
<sequence length="406" mass="42206">MSRRARRAPRTGEQPAVVVPPIALAAPAEAERPAPVFHADLPSTEAPAPLLETVLAPAEPFQLLEPTVTPVTEEVAVLEVVPDETLVAEPTIAAEAVAEPADEPRVAASASDEFEAAARLFSFTGELPVQVEQAETVEEAEPAAETEPVQAAHTAPRKARVNRGASFRRLTAASFSVGVMGIVGLMTVGMTTPAEAVAAAGGAEASMSILAPGATTVTEVDADEIQAYVAPAGIAADTLDRTENYGTTTVAELASEAGIRNFSNLFVNDPNAAIQWPFAVGVTMSYGFGMRSGRMHEGIDFTPGAGAPIQAIADGTVRVASEAGGAYGVHVIIDHVIDGQLISSHYAHMEYGSIQVSQGQHVTVGTVLGRTGNTGRSYGAHTHFELLLNGKTAIDPLPWLREHTGG</sequence>
<dbReference type="InterPro" id="IPR016047">
    <property type="entry name" value="M23ase_b-sheet_dom"/>
</dbReference>
<keyword evidence="1" id="KW-0812">Transmembrane</keyword>
<proteinExistence type="predicted"/>
<gene>
    <name evidence="3" type="ORF">H9622_02275</name>
</gene>
<dbReference type="CDD" id="cd12797">
    <property type="entry name" value="M23_peptidase"/>
    <property type="match status" value="1"/>
</dbReference>
<name>A0ABR8WZB6_9MICO</name>
<feature type="domain" description="M23ase beta-sheet core" evidence="2">
    <location>
        <begin position="294"/>
        <end position="396"/>
    </location>
</feature>
<evidence type="ECO:0000256" key="1">
    <source>
        <dbReference type="SAM" id="Phobius"/>
    </source>
</evidence>
<organism evidence="3 4">
    <name type="scientific">Microbacterium gallinarum</name>
    <dbReference type="NCBI Taxonomy" id="2762209"/>
    <lineage>
        <taxon>Bacteria</taxon>
        <taxon>Bacillati</taxon>
        <taxon>Actinomycetota</taxon>
        <taxon>Actinomycetes</taxon>
        <taxon>Micrococcales</taxon>
        <taxon>Microbacteriaceae</taxon>
        <taxon>Microbacterium</taxon>
    </lineage>
</organism>
<dbReference type="InterPro" id="IPR050570">
    <property type="entry name" value="Cell_wall_metabolism_enzyme"/>
</dbReference>
<keyword evidence="1" id="KW-1133">Transmembrane helix</keyword>
<feature type="transmembrane region" description="Helical" evidence="1">
    <location>
        <begin position="170"/>
        <end position="190"/>
    </location>
</feature>
<dbReference type="PANTHER" id="PTHR21666">
    <property type="entry name" value="PEPTIDASE-RELATED"/>
    <property type="match status" value="1"/>
</dbReference>
<dbReference type="Pfam" id="PF01551">
    <property type="entry name" value="Peptidase_M23"/>
    <property type="match status" value="1"/>
</dbReference>
<evidence type="ECO:0000259" key="2">
    <source>
        <dbReference type="Pfam" id="PF01551"/>
    </source>
</evidence>
<dbReference type="Proteomes" id="UP000602532">
    <property type="component" value="Unassembled WGS sequence"/>
</dbReference>
<dbReference type="EMBL" id="JACSPM010000001">
    <property type="protein sequence ID" value="MBD8022414.1"/>
    <property type="molecule type" value="Genomic_DNA"/>
</dbReference>